<feature type="region of interest" description="Disordered" evidence="2">
    <location>
        <begin position="292"/>
        <end position="362"/>
    </location>
</feature>
<dbReference type="Proteomes" id="UP001470230">
    <property type="component" value="Unassembled WGS sequence"/>
</dbReference>
<evidence type="ECO:0000256" key="2">
    <source>
        <dbReference type="SAM" id="MobiDB-lite"/>
    </source>
</evidence>
<feature type="coiled-coil region" evidence="1">
    <location>
        <begin position="47"/>
        <end position="99"/>
    </location>
</feature>
<organism evidence="3 4">
    <name type="scientific">Tritrichomonas musculus</name>
    <dbReference type="NCBI Taxonomy" id="1915356"/>
    <lineage>
        <taxon>Eukaryota</taxon>
        <taxon>Metamonada</taxon>
        <taxon>Parabasalia</taxon>
        <taxon>Tritrichomonadida</taxon>
        <taxon>Tritrichomonadidae</taxon>
        <taxon>Tritrichomonas</taxon>
    </lineage>
</organism>
<reference evidence="3 4" key="1">
    <citation type="submission" date="2024-04" db="EMBL/GenBank/DDBJ databases">
        <title>Tritrichomonas musculus Genome.</title>
        <authorList>
            <person name="Alves-Ferreira E."/>
            <person name="Grigg M."/>
            <person name="Lorenzi H."/>
            <person name="Galac M."/>
        </authorList>
    </citation>
    <scope>NUCLEOTIDE SEQUENCE [LARGE SCALE GENOMIC DNA]</scope>
    <source>
        <strain evidence="3 4">EAF2021</strain>
    </source>
</reference>
<proteinExistence type="predicted"/>
<protein>
    <submittedName>
        <fullName evidence="3">Uncharacterized protein</fullName>
    </submittedName>
</protein>
<evidence type="ECO:0000313" key="4">
    <source>
        <dbReference type="Proteomes" id="UP001470230"/>
    </source>
</evidence>
<feature type="coiled-coil region" evidence="1">
    <location>
        <begin position="127"/>
        <end position="239"/>
    </location>
</feature>
<feature type="compositionally biased region" description="Basic and acidic residues" evidence="2">
    <location>
        <begin position="338"/>
        <end position="356"/>
    </location>
</feature>
<feature type="compositionally biased region" description="Low complexity" evidence="2">
    <location>
        <begin position="316"/>
        <end position="325"/>
    </location>
</feature>
<evidence type="ECO:0000256" key="1">
    <source>
        <dbReference type="SAM" id="Coils"/>
    </source>
</evidence>
<dbReference type="EMBL" id="JAPFFF010000019">
    <property type="protein sequence ID" value="KAK8858232.1"/>
    <property type="molecule type" value="Genomic_DNA"/>
</dbReference>
<feature type="region of interest" description="Disordered" evidence="2">
    <location>
        <begin position="1"/>
        <end position="22"/>
    </location>
</feature>
<sequence>MSSNEKESPNENTNFEEEDEEEEFVDYYDQDFQYTNKQLIDYILSIKQTERDKLQKLSETLHNQSAQLQHELELSKQAVDELESEKKSLLDKNDESLLSGDFFQQMKFYEYQESELKGELKGIIQVSKDLTEQIKIQEKKKVSLDKKVNDKLSIIPGGVLNPSLGEGEVNNLRNELEKLENEIIRIGDDCESLREQIREKSARLQTIPPDTLDKINGQKLEIQNEIDLKKKQLRKLLNDEKRLTTLKSQDNEKEKQLIEQMELENPWESERKNLISSIAHAQADLQDLCNQLNIDPDNIPEARSTKEGRGSPSQISFFSSAAKSTSSRRSRAPPSLSESRRSIEKKIRDDESDARSRISQRSFSTEKVRYTHENLKAALRNEIESLNDDTSPINISIRVEERYSEELAKQLAEIETSIEQIEKFSKETFGDTSDTNNDVIMWQQRIDVLKNEYLELRNSKA</sequence>
<name>A0ABR2I6R8_9EUKA</name>
<keyword evidence="4" id="KW-1185">Reference proteome</keyword>
<gene>
    <name evidence="3" type="ORF">M9Y10_013333</name>
</gene>
<accession>A0ABR2I6R8</accession>
<comment type="caution">
    <text evidence="3">The sequence shown here is derived from an EMBL/GenBank/DDBJ whole genome shotgun (WGS) entry which is preliminary data.</text>
</comment>
<evidence type="ECO:0000313" key="3">
    <source>
        <dbReference type="EMBL" id="KAK8858232.1"/>
    </source>
</evidence>
<keyword evidence="1" id="KW-0175">Coiled coil</keyword>